<dbReference type="KEGG" id="serw:FY030_14835"/>
<feature type="chain" id="PRO_5038378084" description="CueP family metal-binding protein" evidence="2">
    <location>
        <begin position="18"/>
        <end position="227"/>
    </location>
</feature>
<evidence type="ECO:0000313" key="4">
    <source>
        <dbReference type="Proteomes" id="UP000326546"/>
    </source>
</evidence>
<evidence type="ECO:0000256" key="1">
    <source>
        <dbReference type="SAM" id="MobiDB-lite"/>
    </source>
</evidence>
<protein>
    <recommendedName>
        <fullName evidence="5">CueP family metal-binding protein</fullName>
    </recommendedName>
</protein>
<gene>
    <name evidence="3" type="ORF">FY030_14835</name>
</gene>
<dbReference type="RefSeq" id="WP_158062299.1">
    <property type="nucleotide sequence ID" value="NZ_CP044427.1"/>
</dbReference>
<evidence type="ECO:0000313" key="3">
    <source>
        <dbReference type="EMBL" id="QFG69805.1"/>
    </source>
</evidence>
<keyword evidence="4" id="KW-1185">Reference proteome</keyword>
<feature type="signal peptide" evidence="2">
    <location>
        <begin position="1"/>
        <end position="17"/>
    </location>
</feature>
<dbReference type="AlphaFoldDB" id="A0A5J6V7M4"/>
<dbReference type="PROSITE" id="PS51257">
    <property type="entry name" value="PROKAR_LIPOPROTEIN"/>
    <property type="match status" value="1"/>
</dbReference>
<name>A0A5J6V7M4_9MICO</name>
<accession>A0A5J6V7M4</accession>
<dbReference type="Proteomes" id="UP000326546">
    <property type="component" value="Chromosome"/>
</dbReference>
<sequence>MKLRTAALLAAIAVALAACSPSDSESAASPAPATTAAEPAAEPATEQAGEPVSPVELDTSADEALPEEVADMLEGYGVSAEDGVRAAIMTLDRVDQQRPLTVQGSVRTDDVVFGDGEQEITVPIPGDLVYVSVAPYVDQTHPCHFHALGGCQGEMVGEEVRVHIVDHMGEVLVDEEVTTRANGFVGYWLPKDAHGTVTITQGELTGVAAFETGDGDATCVTTLQLRA</sequence>
<feature type="region of interest" description="Disordered" evidence="1">
    <location>
        <begin position="22"/>
        <end position="57"/>
    </location>
</feature>
<proteinExistence type="predicted"/>
<keyword evidence="2" id="KW-0732">Signal</keyword>
<dbReference type="EMBL" id="CP044427">
    <property type="protein sequence ID" value="QFG69805.1"/>
    <property type="molecule type" value="Genomic_DNA"/>
</dbReference>
<reference evidence="3 4" key="1">
    <citation type="submission" date="2019-09" db="EMBL/GenBank/DDBJ databases">
        <title>Serinicoccus pratensis sp. nov., isolated from meadow soil.</title>
        <authorList>
            <person name="Zhang W."/>
        </authorList>
    </citation>
    <scope>NUCLEOTIDE SEQUENCE [LARGE SCALE GENOMIC DNA]</scope>
    <source>
        <strain evidence="3 4">W204</strain>
    </source>
</reference>
<dbReference type="Pfam" id="PF21172">
    <property type="entry name" value="CueP"/>
    <property type="match status" value="1"/>
</dbReference>
<dbReference type="InterPro" id="IPR047808">
    <property type="entry name" value="CueP-like"/>
</dbReference>
<feature type="compositionally biased region" description="Low complexity" evidence="1">
    <location>
        <begin position="22"/>
        <end position="51"/>
    </location>
</feature>
<dbReference type="NCBIfam" id="NF038094">
    <property type="entry name" value="CueP_fam"/>
    <property type="match status" value="1"/>
</dbReference>
<evidence type="ECO:0008006" key="5">
    <source>
        <dbReference type="Google" id="ProtNLM"/>
    </source>
</evidence>
<dbReference type="OrthoDB" id="73040at2"/>
<organism evidence="3 4">
    <name type="scientific">Ornithinimicrobium pratense</name>
    <dbReference type="NCBI Taxonomy" id="2593973"/>
    <lineage>
        <taxon>Bacteria</taxon>
        <taxon>Bacillati</taxon>
        <taxon>Actinomycetota</taxon>
        <taxon>Actinomycetes</taxon>
        <taxon>Micrococcales</taxon>
        <taxon>Ornithinimicrobiaceae</taxon>
        <taxon>Ornithinimicrobium</taxon>
    </lineage>
</organism>
<evidence type="ECO:0000256" key="2">
    <source>
        <dbReference type="SAM" id="SignalP"/>
    </source>
</evidence>
<dbReference type="Gene3D" id="2.60.40.3700">
    <property type="match status" value="1"/>
</dbReference>